<dbReference type="Gene3D" id="3.40.50.1820">
    <property type="entry name" value="alpha/beta hydrolase"/>
    <property type="match status" value="2"/>
</dbReference>
<evidence type="ECO:0008006" key="3">
    <source>
        <dbReference type="Google" id="ProtNLM"/>
    </source>
</evidence>
<name>A0A4Q7NMX5_9BURK</name>
<keyword evidence="2" id="KW-1185">Reference proteome</keyword>
<dbReference type="RefSeq" id="WP_130357572.1">
    <property type="nucleotide sequence ID" value="NZ_SGXC01000001.1"/>
</dbReference>
<dbReference type="OrthoDB" id="2062670at2"/>
<protein>
    <recommendedName>
        <fullName evidence="3">Alpha/beta hydrolase family protein</fullName>
    </recommendedName>
</protein>
<evidence type="ECO:0000313" key="2">
    <source>
        <dbReference type="Proteomes" id="UP000292445"/>
    </source>
</evidence>
<proteinExistence type="predicted"/>
<accession>A0A4Q7NMX5</accession>
<dbReference type="InterPro" id="IPR029058">
    <property type="entry name" value="AB_hydrolase_fold"/>
</dbReference>
<sequence>MSTPSKHAFDRIPVILQFREPVEMVETYGFNGSQGYTVLEGQRLVPRDVPSKVVFLFMHPASTLQLLPMPVALAESGMHVLCAGSRYAKNDSALIMEKVAADLGAYMRYAREELGYEKVVLVGWSGGGALSLFYEAQAEAPSITHTPAGDPYDLTQAGLTPADGIIFIAAHLSRPETLTEWLDPSVRNELDPEDRDLELDIYAPDCPNRPPYAQDFVARFRAEQLARNRRISAWVLDTLDRLKRSSSGERERGFVVHRTMCDVRWLDPAVDPNGRKPNWCYLGDPRVVNSGPAGLARFSTLRSWLSQWSYDHSNIKGPVNAARIRRVPVLQIENEADDAVPATHNPLIHAALGTPDKEFVQIHGATHYYLGQPRELAQCMDTIIDWTRRKIAADFEAPAAAPR</sequence>
<dbReference type="AlphaFoldDB" id="A0A4Q7NMX5"/>
<evidence type="ECO:0000313" key="1">
    <source>
        <dbReference type="EMBL" id="RZS86483.1"/>
    </source>
</evidence>
<dbReference type="Proteomes" id="UP000292445">
    <property type="component" value="Unassembled WGS sequence"/>
</dbReference>
<organism evidence="1 2">
    <name type="scientific">Pigmentiphaga kullae</name>
    <dbReference type="NCBI Taxonomy" id="151784"/>
    <lineage>
        <taxon>Bacteria</taxon>
        <taxon>Pseudomonadati</taxon>
        <taxon>Pseudomonadota</taxon>
        <taxon>Betaproteobacteria</taxon>
        <taxon>Burkholderiales</taxon>
        <taxon>Alcaligenaceae</taxon>
        <taxon>Pigmentiphaga</taxon>
    </lineage>
</organism>
<comment type="caution">
    <text evidence="1">The sequence shown here is derived from an EMBL/GenBank/DDBJ whole genome shotgun (WGS) entry which is preliminary data.</text>
</comment>
<reference evidence="1 2" key="1">
    <citation type="submission" date="2019-02" db="EMBL/GenBank/DDBJ databases">
        <title>Genomic Encyclopedia of Type Strains, Phase IV (KMG-IV): sequencing the most valuable type-strain genomes for metagenomic binning, comparative biology and taxonomic classification.</title>
        <authorList>
            <person name="Goeker M."/>
        </authorList>
    </citation>
    <scope>NUCLEOTIDE SEQUENCE [LARGE SCALE GENOMIC DNA]</scope>
    <source>
        <strain evidence="1 2">K24</strain>
    </source>
</reference>
<gene>
    <name evidence="1" type="ORF">EV675_2525</name>
</gene>
<dbReference type="EMBL" id="SGXC01000001">
    <property type="protein sequence ID" value="RZS86483.1"/>
    <property type="molecule type" value="Genomic_DNA"/>
</dbReference>
<dbReference type="SUPFAM" id="SSF53474">
    <property type="entry name" value="alpha/beta-Hydrolases"/>
    <property type="match status" value="1"/>
</dbReference>